<proteinExistence type="predicted"/>
<feature type="region of interest" description="Disordered" evidence="1">
    <location>
        <begin position="1"/>
        <end position="24"/>
    </location>
</feature>
<dbReference type="AlphaFoldDB" id="A0A5B7J391"/>
<evidence type="ECO:0000313" key="3">
    <source>
        <dbReference type="Proteomes" id="UP000324222"/>
    </source>
</evidence>
<name>A0A5B7J391_PORTR</name>
<accession>A0A5B7J391</accession>
<sequence>MRPITAAVRGQDRPSGVERSLPPRQSPVRVSVWRPRQHVSVWEGRPSGVCERWWYVEQAPRHPAGGGAPRLLFVWTRATR</sequence>
<dbReference type="Proteomes" id="UP000324222">
    <property type="component" value="Unassembled WGS sequence"/>
</dbReference>
<comment type="caution">
    <text evidence="2">The sequence shown here is derived from an EMBL/GenBank/DDBJ whole genome shotgun (WGS) entry which is preliminary data.</text>
</comment>
<organism evidence="2 3">
    <name type="scientific">Portunus trituberculatus</name>
    <name type="common">Swimming crab</name>
    <name type="synonym">Neptunus trituberculatus</name>
    <dbReference type="NCBI Taxonomy" id="210409"/>
    <lineage>
        <taxon>Eukaryota</taxon>
        <taxon>Metazoa</taxon>
        <taxon>Ecdysozoa</taxon>
        <taxon>Arthropoda</taxon>
        <taxon>Crustacea</taxon>
        <taxon>Multicrustacea</taxon>
        <taxon>Malacostraca</taxon>
        <taxon>Eumalacostraca</taxon>
        <taxon>Eucarida</taxon>
        <taxon>Decapoda</taxon>
        <taxon>Pleocyemata</taxon>
        <taxon>Brachyura</taxon>
        <taxon>Eubrachyura</taxon>
        <taxon>Portunoidea</taxon>
        <taxon>Portunidae</taxon>
        <taxon>Portuninae</taxon>
        <taxon>Portunus</taxon>
    </lineage>
</organism>
<gene>
    <name evidence="2" type="ORF">E2C01_083348</name>
</gene>
<protein>
    <submittedName>
        <fullName evidence="2">Uncharacterized protein</fullName>
    </submittedName>
</protein>
<evidence type="ECO:0000313" key="2">
    <source>
        <dbReference type="EMBL" id="MPC88446.1"/>
    </source>
</evidence>
<reference evidence="2 3" key="1">
    <citation type="submission" date="2019-05" db="EMBL/GenBank/DDBJ databases">
        <title>Another draft genome of Portunus trituberculatus and its Hox gene families provides insights of decapod evolution.</title>
        <authorList>
            <person name="Jeong J.-H."/>
            <person name="Song I."/>
            <person name="Kim S."/>
            <person name="Choi T."/>
            <person name="Kim D."/>
            <person name="Ryu S."/>
            <person name="Kim W."/>
        </authorList>
    </citation>
    <scope>NUCLEOTIDE SEQUENCE [LARGE SCALE GENOMIC DNA]</scope>
    <source>
        <tissue evidence="2">Muscle</tissue>
    </source>
</reference>
<dbReference type="EMBL" id="VSRR010077811">
    <property type="protein sequence ID" value="MPC88446.1"/>
    <property type="molecule type" value="Genomic_DNA"/>
</dbReference>
<evidence type="ECO:0000256" key="1">
    <source>
        <dbReference type="SAM" id="MobiDB-lite"/>
    </source>
</evidence>
<keyword evidence="3" id="KW-1185">Reference proteome</keyword>